<dbReference type="EMBL" id="PDKW01000042">
    <property type="protein sequence ID" value="PGH55620.1"/>
    <property type="molecule type" value="Genomic_DNA"/>
</dbReference>
<comment type="caution">
    <text evidence="2">The sequence shown here is derived from an EMBL/GenBank/DDBJ whole genome shotgun (WGS) entry which is preliminary data.</text>
</comment>
<keyword evidence="1" id="KW-1133">Transmembrane helix</keyword>
<gene>
    <name evidence="2" type="ORF">CRT60_20290</name>
</gene>
<keyword evidence="1" id="KW-0812">Transmembrane</keyword>
<sequence>MSKSTPDLSDPDLSDPAVLLPGERPAAGAAELAAVALAAGLLDAAALAPGLTASPYAVPLAAALHLLLCALVGLWVRGRVLRGRDLRLAGLLLVTIVPLGPLGAACTLMTAALLALFSRYATGFQDWYLSLFPDSETGPAQELYELIVTGRENAHLVAGDSFTDVMSVGSPQQKQAVIALVARHFRPAFTPALKAGLADADPSVRVQAATATARVEHEFNERWLALDHAARSRPDDAASLAGLARHLDDYAFCGLLDSNREAEIRDKALEGYRRSLDLAPDDDGIRHDLGRLLLRCGLAAEAAERLEPMIDRTPDRRILFWYAESLFRLGRFADLRALPARRPDQLGDRAELPDTLRDVFALWRGDVGRDDAPAAAGSAGRELAA</sequence>
<dbReference type="Proteomes" id="UP000225379">
    <property type="component" value="Unassembled WGS sequence"/>
</dbReference>
<proteinExistence type="predicted"/>
<keyword evidence="1" id="KW-0472">Membrane</keyword>
<accession>A0A2B8BCX4</accession>
<evidence type="ECO:0000256" key="1">
    <source>
        <dbReference type="SAM" id="Phobius"/>
    </source>
</evidence>
<dbReference type="SUPFAM" id="SSF48452">
    <property type="entry name" value="TPR-like"/>
    <property type="match status" value="1"/>
</dbReference>
<reference evidence="3" key="1">
    <citation type="submission" date="2017-10" db="EMBL/GenBank/DDBJ databases">
        <authorList>
            <person name="Kravchenko I.K."/>
            <person name="Grouzdev D.S."/>
        </authorList>
    </citation>
    <scope>NUCLEOTIDE SEQUENCE [LARGE SCALE GENOMIC DNA]</scope>
    <source>
        <strain evidence="3">B2</strain>
    </source>
</reference>
<dbReference type="RefSeq" id="WP_098738335.1">
    <property type="nucleotide sequence ID" value="NZ_PDKW01000042.1"/>
</dbReference>
<organism evidence="2 3">
    <name type="scientific">Azospirillum palustre</name>
    <dbReference type="NCBI Taxonomy" id="2044885"/>
    <lineage>
        <taxon>Bacteria</taxon>
        <taxon>Pseudomonadati</taxon>
        <taxon>Pseudomonadota</taxon>
        <taxon>Alphaproteobacteria</taxon>
        <taxon>Rhodospirillales</taxon>
        <taxon>Azospirillaceae</taxon>
        <taxon>Azospirillum</taxon>
    </lineage>
</organism>
<evidence type="ECO:0000313" key="2">
    <source>
        <dbReference type="EMBL" id="PGH55620.1"/>
    </source>
</evidence>
<dbReference type="OrthoDB" id="7329435at2"/>
<feature type="transmembrane region" description="Helical" evidence="1">
    <location>
        <begin position="88"/>
        <end position="117"/>
    </location>
</feature>
<dbReference type="AlphaFoldDB" id="A0A2B8BCX4"/>
<dbReference type="Gene3D" id="1.25.40.10">
    <property type="entry name" value="Tetratricopeptide repeat domain"/>
    <property type="match status" value="1"/>
</dbReference>
<protein>
    <submittedName>
        <fullName evidence="2">Uncharacterized protein</fullName>
    </submittedName>
</protein>
<name>A0A2B8BCX4_9PROT</name>
<dbReference type="InterPro" id="IPR011990">
    <property type="entry name" value="TPR-like_helical_dom_sf"/>
</dbReference>
<evidence type="ECO:0000313" key="3">
    <source>
        <dbReference type="Proteomes" id="UP000225379"/>
    </source>
</evidence>
<feature type="transmembrane region" description="Helical" evidence="1">
    <location>
        <begin position="56"/>
        <end position="76"/>
    </location>
</feature>
<keyword evidence="3" id="KW-1185">Reference proteome</keyword>